<gene>
    <name evidence="5" type="primary">up</name>
    <name evidence="5" type="ORF">CEXT_132551</name>
</gene>
<evidence type="ECO:0000256" key="1">
    <source>
        <dbReference type="ARBA" id="ARBA00003363"/>
    </source>
</evidence>
<dbReference type="EMBL" id="BPLR01011428">
    <property type="protein sequence ID" value="GIY46496.1"/>
    <property type="molecule type" value="Genomic_DNA"/>
</dbReference>
<dbReference type="InterPro" id="IPR027707">
    <property type="entry name" value="TNNT"/>
</dbReference>
<dbReference type="Pfam" id="PF00992">
    <property type="entry name" value="Troponin"/>
    <property type="match status" value="1"/>
</dbReference>
<dbReference type="PANTHER" id="PTHR11521:SF1">
    <property type="entry name" value="TROPONIN T, SKELETAL MUSCLE"/>
    <property type="match status" value="1"/>
</dbReference>
<evidence type="ECO:0000313" key="6">
    <source>
        <dbReference type="Proteomes" id="UP001054945"/>
    </source>
</evidence>
<dbReference type="InterPro" id="IPR038077">
    <property type="entry name" value="Troponin_sf"/>
</dbReference>
<dbReference type="GO" id="GO:0005523">
    <property type="term" value="F:tropomyosin binding"/>
    <property type="evidence" value="ECO:0007669"/>
    <property type="project" value="TreeGrafter"/>
</dbReference>
<sequence>MADDEKEYSEEEEEEEEEGPAVGEKDEPKPRQEISEEPKAEISEAELAMEKMRKKKEEEEAMWAEYMEQRKKQRAKEEDELKKLKERQIKKKRKKKRRREEITSIKKATRSSKGQRNGREKAREAEAKKKRLEEAEKKRQAMQDALQRNKIQEPVTPNFVITKRNEDGSVVPGIDKFPSSLYMKAEMAKTKEQLAEDKKMALAFRVKPLQIENLSVTELKQKAQQLWDSIVRLESEKYDLEERRKRQEYDLKELSERQRQINRSKALKKGLDPEALSGKYPPMINVASKYERRLDRRNFTDKKSLFEGGYVSQLESMTVTEWENRMKNFKDRPSKLLKWDPSGPKNKEKPEHTEIIEEEDLGEPPYMASQDDNEPQPDDNQNNNEEEEEEEEEEGEEEEEEEEEE</sequence>
<protein>
    <submittedName>
        <fullName evidence="5">Troponin T, skeletal muscle</fullName>
    </submittedName>
</protein>
<dbReference type="Gene3D" id="1.20.5.350">
    <property type="match status" value="1"/>
</dbReference>
<feature type="compositionally biased region" description="Basic residues" evidence="4">
    <location>
        <begin position="88"/>
        <end position="98"/>
    </location>
</feature>
<keyword evidence="6" id="KW-1185">Reference proteome</keyword>
<dbReference type="GO" id="GO:0006937">
    <property type="term" value="P:regulation of muscle contraction"/>
    <property type="evidence" value="ECO:0007669"/>
    <property type="project" value="InterPro"/>
</dbReference>
<feature type="region of interest" description="Disordered" evidence="4">
    <location>
        <begin position="1"/>
        <end position="151"/>
    </location>
</feature>
<feature type="compositionally biased region" description="Acidic residues" evidence="4">
    <location>
        <begin position="384"/>
        <end position="405"/>
    </location>
</feature>
<accession>A0AAV4TM18</accession>
<proteinExistence type="inferred from homology"/>
<dbReference type="AlphaFoldDB" id="A0AAV4TM18"/>
<dbReference type="FunFam" id="1.20.5.350:FF:000003">
    <property type="entry name" value="Troponin T isoform 5"/>
    <property type="match status" value="1"/>
</dbReference>
<dbReference type="GO" id="GO:0005861">
    <property type="term" value="C:troponin complex"/>
    <property type="evidence" value="ECO:0007669"/>
    <property type="project" value="InterPro"/>
</dbReference>
<name>A0AAV4TM18_CAEEX</name>
<evidence type="ECO:0000313" key="5">
    <source>
        <dbReference type="EMBL" id="GIY46496.1"/>
    </source>
</evidence>
<comment type="caution">
    <text evidence="5">The sequence shown here is derived from an EMBL/GenBank/DDBJ whole genome shotgun (WGS) entry which is preliminary data.</text>
</comment>
<feature type="compositionally biased region" description="Acidic residues" evidence="4">
    <location>
        <begin position="1"/>
        <end position="19"/>
    </location>
</feature>
<feature type="region of interest" description="Disordered" evidence="4">
    <location>
        <begin position="333"/>
        <end position="405"/>
    </location>
</feature>
<dbReference type="GO" id="GO:0045214">
    <property type="term" value="P:sarcomere organization"/>
    <property type="evidence" value="ECO:0007669"/>
    <property type="project" value="UniProtKB-ARBA"/>
</dbReference>
<feature type="compositionally biased region" description="Basic and acidic residues" evidence="4">
    <location>
        <begin position="117"/>
        <end position="141"/>
    </location>
</feature>
<evidence type="ECO:0000256" key="2">
    <source>
        <dbReference type="ARBA" id="ARBA00008330"/>
    </source>
</evidence>
<dbReference type="GO" id="GO:0006936">
    <property type="term" value="P:muscle contraction"/>
    <property type="evidence" value="ECO:0007669"/>
    <property type="project" value="TreeGrafter"/>
</dbReference>
<evidence type="ECO:0000256" key="4">
    <source>
        <dbReference type="SAM" id="MobiDB-lite"/>
    </source>
</evidence>
<organism evidence="5 6">
    <name type="scientific">Caerostris extrusa</name>
    <name type="common">Bark spider</name>
    <name type="synonym">Caerostris bankana</name>
    <dbReference type="NCBI Taxonomy" id="172846"/>
    <lineage>
        <taxon>Eukaryota</taxon>
        <taxon>Metazoa</taxon>
        <taxon>Ecdysozoa</taxon>
        <taxon>Arthropoda</taxon>
        <taxon>Chelicerata</taxon>
        <taxon>Arachnida</taxon>
        <taxon>Araneae</taxon>
        <taxon>Araneomorphae</taxon>
        <taxon>Entelegynae</taxon>
        <taxon>Araneoidea</taxon>
        <taxon>Araneidae</taxon>
        <taxon>Caerostris</taxon>
    </lineage>
</organism>
<keyword evidence="3" id="KW-0175">Coiled coil</keyword>
<dbReference type="PANTHER" id="PTHR11521">
    <property type="entry name" value="TROPONIN T"/>
    <property type="match status" value="1"/>
</dbReference>
<dbReference type="InterPro" id="IPR001978">
    <property type="entry name" value="Troponin"/>
</dbReference>
<comment type="function">
    <text evidence="1">Troponin T is the tropomyosin-binding subunit of troponin, the thin filament regulatory complex which confers calcium-sensitivity to striated muscle actomyosin ATPase activity.</text>
</comment>
<dbReference type="Proteomes" id="UP001054945">
    <property type="component" value="Unassembled WGS sequence"/>
</dbReference>
<evidence type="ECO:0000256" key="3">
    <source>
        <dbReference type="SAM" id="Coils"/>
    </source>
</evidence>
<feature type="compositionally biased region" description="Basic and acidic residues" evidence="4">
    <location>
        <begin position="345"/>
        <end position="355"/>
    </location>
</feature>
<reference evidence="5 6" key="1">
    <citation type="submission" date="2021-06" db="EMBL/GenBank/DDBJ databases">
        <title>Caerostris extrusa draft genome.</title>
        <authorList>
            <person name="Kono N."/>
            <person name="Arakawa K."/>
        </authorList>
    </citation>
    <scope>NUCLEOTIDE SEQUENCE [LARGE SCALE GENOMIC DNA]</scope>
</reference>
<dbReference type="SUPFAM" id="SSF90250">
    <property type="entry name" value="Troponin coil-coiled subunits"/>
    <property type="match status" value="1"/>
</dbReference>
<feature type="coiled-coil region" evidence="3">
    <location>
        <begin position="230"/>
        <end position="257"/>
    </location>
</feature>
<feature type="compositionally biased region" description="Basic and acidic residues" evidence="4">
    <location>
        <begin position="67"/>
        <end position="87"/>
    </location>
</feature>
<comment type="similarity">
    <text evidence="2">Belongs to the troponin T family.</text>
</comment>
<feature type="compositionally biased region" description="Basic and acidic residues" evidence="4">
    <location>
        <begin position="23"/>
        <end position="58"/>
    </location>
</feature>